<dbReference type="InterPro" id="IPR036890">
    <property type="entry name" value="HATPase_C_sf"/>
</dbReference>
<feature type="domain" description="Histidine kinase" evidence="1">
    <location>
        <begin position="152"/>
        <end position="280"/>
    </location>
</feature>
<dbReference type="InterPro" id="IPR013656">
    <property type="entry name" value="PAS_4"/>
</dbReference>
<dbReference type="EMBL" id="BART01025568">
    <property type="protein sequence ID" value="GAH02477.1"/>
    <property type="molecule type" value="Genomic_DNA"/>
</dbReference>
<evidence type="ECO:0000259" key="1">
    <source>
        <dbReference type="PROSITE" id="PS50109"/>
    </source>
</evidence>
<sequence>KEKELRQKHLEQAIIESKKRLMAVFDGIMSPLAITDLDHNIIMVNKATASLFGDKIPRLLGRKCYEAFRKKSEPCLNCPVSETIRTSKPSHRLSTNPIVNRTLEEYTYPIFDASGNLSLIINYGIDVTDKIKMERQLVQADKMASLGTLAAGIAHEIRNPMATINLNTQILLRDLDVGEEHQVYMLDIQKEVKKIERIISEILEFSKPRPAHLVENNINEVVLSVHELTRVQLRQDNLRVHFNLADHLPAVLIDPAQISQVVINLVINAMQAMPDGGDLT</sequence>
<dbReference type="InterPro" id="IPR036097">
    <property type="entry name" value="HisK_dim/P_sf"/>
</dbReference>
<dbReference type="PANTHER" id="PTHR43065">
    <property type="entry name" value="SENSOR HISTIDINE KINASE"/>
    <property type="match status" value="1"/>
</dbReference>
<dbReference type="Gene3D" id="1.10.287.130">
    <property type="match status" value="1"/>
</dbReference>
<feature type="non-terminal residue" evidence="3">
    <location>
        <position position="1"/>
    </location>
</feature>
<dbReference type="PROSITE" id="PS50109">
    <property type="entry name" value="HIS_KIN"/>
    <property type="match status" value="1"/>
</dbReference>
<feature type="domain" description="PAS" evidence="2">
    <location>
        <begin position="17"/>
        <end position="87"/>
    </location>
</feature>
<dbReference type="InterPro" id="IPR035965">
    <property type="entry name" value="PAS-like_dom_sf"/>
</dbReference>
<dbReference type="SUPFAM" id="SSF55785">
    <property type="entry name" value="PYP-like sensor domain (PAS domain)"/>
    <property type="match status" value="1"/>
</dbReference>
<gene>
    <name evidence="3" type="ORF">S01H4_45862</name>
</gene>
<evidence type="ECO:0000259" key="2">
    <source>
        <dbReference type="PROSITE" id="PS50112"/>
    </source>
</evidence>
<dbReference type="SMART" id="SM00388">
    <property type="entry name" value="HisKA"/>
    <property type="match status" value="1"/>
</dbReference>
<dbReference type="Pfam" id="PF00512">
    <property type="entry name" value="HisKA"/>
    <property type="match status" value="1"/>
</dbReference>
<comment type="caution">
    <text evidence="3">The sequence shown here is derived from an EMBL/GenBank/DDBJ whole genome shotgun (WGS) entry which is preliminary data.</text>
</comment>
<dbReference type="SUPFAM" id="SSF47384">
    <property type="entry name" value="Homodimeric domain of signal transducing histidine kinase"/>
    <property type="match status" value="1"/>
</dbReference>
<protein>
    <recommendedName>
        <fullName evidence="4">PAS domain-containing protein</fullName>
    </recommendedName>
</protein>
<accession>X1C550</accession>
<dbReference type="InterPro" id="IPR003661">
    <property type="entry name" value="HisK_dim/P_dom"/>
</dbReference>
<dbReference type="Gene3D" id="3.30.565.10">
    <property type="entry name" value="Histidine kinase-like ATPase, C-terminal domain"/>
    <property type="match status" value="1"/>
</dbReference>
<dbReference type="GO" id="GO:0000155">
    <property type="term" value="F:phosphorelay sensor kinase activity"/>
    <property type="evidence" value="ECO:0007669"/>
    <property type="project" value="InterPro"/>
</dbReference>
<dbReference type="CDD" id="cd00082">
    <property type="entry name" value="HisKA"/>
    <property type="match status" value="1"/>
</dbReference>
<dbReference type="Pfam" id="PF08448">
    <property type="entry name" value="PAS_4"/>
    <property type="match status" value="1"/>
</dbReference>
<name>X1C550_9ZZZZ</name>
<dbReference type="Gene3D" id="3.30.450.20">
    <property type="entry name" value="PAS domain"/>
    <property type="match status" value="1"/>
</dbReference>
<dbReference type="InterPro" id="IPR005467">
    <property type="entry name" value="His_kinase_dom"/>
</dbReference>
<feature type="non-terminal residue" evidence="3">
    <location>
        <position position="280"/>
    </location>
</feature>
<organism evidence="3">
    <name type="scientific">marine sediment metagenome</name>
    <dbReference type="NCBI Taxonomy" id="412755"/>
    <lineage>
        <taxon>unclassified sequences</taxon>
        <taxon>metagenomes</taxon>
        <taxon>ecological metagenomes</taxon>
    </lineage>
</organism>
<proteinExistence type="predicted"/>
<dbReference type="SUPFAM" id="SSF55874">
    <property type="entry name" value="ATPase domain of HSP90 chaperone/DNA topoisomerase II/histidine kinase"/>
    <property type="match status" value="1"/>
</dbReference>
<dbReference type="PROSITE" id="PS50112">
    <property type="entry name" value="PAS"/>
    <property type="match status" value="1"/>
</dbReference>
<dbReference type="AlphaFoldDB" id="X1C550"/>
<dbReference type="PANTHER" id="PTHR43065:SF42">
    <property type="entry name" value="TWO-COMPONENT SENSOR PPRA"/>
    <property type="match status" value="1"/>
</dbReference>
<evidence type="ECO:0000313" key="3">
    <source>
        <dbReference type="EMBL" id="GAH02477.1"/>
    </source>
</evidence>
<dbReference type="InterPro" id="IPR000014">
    <property type="entry name" value="PAS"/>
</dbReference>
<evidence type="ECO:0008006" key="4">
    <source>
        <dbReference type="Google" id="ProtNLM"/>
    </source>
</evidence>
<reference evidence="3" key="1">
    <citation type="journal article" date="2014" name="Front. Microbiol.">
        <title>High frequency of phylogenetically diverse reductive dehalogenase-homologous genes in deep subseafloor sedimentary metagenomes.</title>
        <authorList>
            <person name="Kawai M."/>
            <person name="Futagami T."/>
            <person name="Toyoda A."/>
            <person name="Takaki Y."/>
            <person name="Nishi S."/>
            <person name="Hori S."/>
            <person name="Arai W."/>
            <person name="Tsubouchi T."/>
            <person name="Morono Y."/>
            <person name="Uchiyama I."/>
            <person name="Ito T."/>
            <person name="Fujiyama A."/>
            <person name="Inagaki F."/>
            <person name="Takami H."/>
        </authorList>
    </citation>
    <scope>NUCLEOTIDE SEQUENCE</scope>
    <source>
        <strain evidence="3">Expedition CK06-06</strain>
    </source>
</reference>
<dbReference type="NCBIfam" id="TIGR00229">
    <property type="entry name" value="sensory_box"/>
    <property type="match status" value="1"/>
</dbReference>